<keyword evidence="3" id="KW-1185">Reference proteome</keyword>
<keyword evidence="1" id="KW-1133">Transmembrane helix</keyword>
<sequence>MGAVLSIVMLAGFALLVGAFVLWRKGGSVKQAVLMVVLALVCFANIAIWTVPTSDGDAPLDRIEQDAAE</sequence>
<accession>A0A0G3X6R8</accession>
<gene>
    <name evidence="2" type="ORF">AM2010_1171</name>
</gene>
<dbReference type="RefSeq" id="WP_047806281.1">
    <property type="nucleotide sequence ID" value="NZ_CP011805.1"/>
</dbReference>
<evidence type="ECO:0000313" key="3">
    <source>
        <dbReference type="Proteomes" id="UP000037643"/>
    </source>
</evidence>
<dbReference type="OrthoDB" id="7581964at2"/>
<evidence type="ECO:0000256" key="1">
    <source>
        <dbReference type="SAM" id="Phobius"/>
    </source>
</evidence>
<name>A0A0G3X6R8_9SPHN</name>
<organism evidence="2 3">
    <name type="scientific">Pelagerythrobacter marensis</name>
    <dbReference type="NCBI Taxonomy" id="543877"/>
    <lineage>
        <taxon>Bacteria</taxon>
        <taxon>Pseudomonadati</taxon>
        <taxon>Pseudomonadota</taxon>
        <taxon>Alphaproteobacteria</taxon>
        <taxon>Sphingomonadales</taxon>
        <taxon>Erythrobacteraceae</taxon>
        <taxon>Pelagerythrobacter</taxon>
    </lineage>
</organism>
<keyword evidence="1" id="KW-0812">Transmembrane</keyword>
<protein>
    <submittedName>
        <fullName evidence="2">Uncharacterized protein</fullName>
    </submittedName>
</protein>
<dbReference type="Proteomes" id="UP000037643">
    <property type="component" value="Chromosome"/>
</dbReference>
<feature type="transmembrane region" description="Helical" evidence="1">
    <location>
        <begin position="32"/>
        <end position="51"/>
    </location>
</feature>
<dbReference type="STRING" id="543877.AM2010_1171"/>
<evidence type="ECO:0000313" key="2">
    <source>
        <dbReference type="EMBL" id="AKM07245.1"/>
    </source>
</evidence>
<dbReference type="KEGG" id="amx:AM2010_1171"/>
<dbReference type="EMBL" id="CP011805">
    <property type="protein sequence ID" value="AKM07245.1"/>
    <property type="molecule type" value="Genomic_DNA"/>
</dbReference>
<dbReference type="AlphaFoldDB" id="A0A0G3X6R8"/>
<reference evidence="2 3" key="1">
    <citation type="submission" date="2015-06" db="EMBL/GenBank/DDBJ databases">
        <authorList>
            <person name="Kim K.M."/>
        </authorList>
    </citation>
    <scope>NUCLEOTIDE SEQUENCE [LARGE SCALE GENOMIC DNA]</scope>
    <source>
        <strain evidence="2 3">KCTC 22370</strain>
    </source>
</reference>
<dbReference type="PATRIC" id="fig|543877.4.peg.1188"/>
<proteinExistence type="predicted"/>
<keyword evidence="1" id="KW-0472">Membrane</keyword>
<feature type="transmembrane region" description="Helical" evidence="1">
    <location>
        <begin position="6"/>
        <end position="23"/>
    </location>
</feature>